<keyword evidence="5" id="KW-0378">Hydrolase</keyword>
<keyword evidence="11" id="KW-1185">Reference proteome</keyword>
<evidence type="ECO:0000256" key="3">
    <source>
        <dbReference type="ARBA" id="ARBA00014212"/>
    </source>
</evidence>
<accession>A0A9P3BET9</accession>
<evidence type="ECO:0000256" key="1">
    <source>
        <dbReference type="ARBA" id="ARBA00010758"/>
    </source>
</evidence>
<evidence type="ECO:0000256" key="5">
    <source>
        <dbReference type="ARBA" id="ARBA00022801"/>
    </source>
</evidence>
<dbReference type="PANTHER" id="PTHR11247:SF8">
    <property type="entry name" value="PALMITOYL-PROTEIN THIOESTERASE 1"/>
    <property type="match status" value="1"/>
</dbReference>
<dbReference type="OrthoDB" id="10263094at2759"/>
<evidence type="ECO:0000256" key="6">
    <source>
        <dbReference type="ARBA" id="ARBA00023157"/>
    </source>
</evidence>
<dbReference type="PRINTS" id="PR00414">
    <property type="entry name" value="PPTHIESTRASE"/>
</dbReference>
<dbReference type="SUPFAM" id="SSF53474">
    <property type="entry name" value="alpha/beta-Hydrolases"/>
    <property type="match status" value="1"/>
</dbReference>
<evidence type="ECO:0000256" key="4">
    <source>
        <dbReference type="ARBA" id="ARBA00022729"/>
    </source>
</evidence>
<dbReference type="RefSeq" id="XP_043158751.1">
    <property type="nucleotide sequence ID" value="XM_043302816.1"/>
</dbReference>
<dbReference type="InterPro" id="IPR002472">
    <property type="entry name" value="Palm_thioest"/>
</dbReference>
<feature type="compositionally biased region" description="Basic residues" evidence="9">
    <location>
        <begin position="23"/>
        <end position="33"/>
    </location>
</feature>
<reference evidence="10 11" key="1">
    <citation type="submission" date="2018-10" db="EMBL/GenBank/DDBJ databases">
        <title>Pan-genome distribution and transcriptional activeness of fungal secondary metabolism genes in Aspergillus section Fumigati.</title>
        <authorList>
            <person name="Takahashi H."/>
            <person name="Umemura M."/>
            <person name="Ninomiya A."/>
            <person name="Kusuya Y."/>
            <person name="Urayama S."/>
            <person name="Shimizu M."/>
            <person name="Watanabe A."/>
            <person name="Kamei K."/>
            <person name="Yaguchi T."/>
            <person name="Hagiwara D."/>
        </authorList>
    </citation>
    <scope>NUCLEOTIDE SEQUENCE [LARGE SCALE GENOMIC DNA]</scope>
    <source>
        <strain evidence="10 11">IFM 55266</strain>
    </source>
</reference>
<organism evidence="10 11">
    <name type="scientific">Aspergillus pseudoviridinutans</name>
    <dbReference type="NCBI Taxonomy" id="1517512"/>
    <lineage>
        <taxon>Eukaryota</taxon>
        <taxon>Fungi</taxon>
        <taxon>Dikarya</taxon>
        <taxon>Ascomycota</taxon>
        <taxon>Pezizomycotina</taxon>
        <taxon>Eurotiomycetes</taxon>
        <taxon>Eurotiomycetidae</taxon>
        <taxon>Eurotiales</taxon>
        <taxon>Aspergillaceae</taxon>
        <taxon>Aspergillus</taxon>
        <taxon>Aspergillus subgen. Fumigati</taxon>
    </lineage>
</organism>
<evidence type="ECO:0000313" key="11">
    <source>
        <dbReference type="Proteomes" id="UP001043456"/>
    </source>
</evidence>
<dbReference type="GeneID" id="67005532"/>
<comment type="similarity">
    <text evidence="1">Belongs to the palmitoyl-protein thioesterase family.</text>
</comment>
<dbReference type="FunFam" id="3.40.50.1820:FF:000107">
    <property type="entry name" value="Palmitoyl-protein thioesterase 1"/>
    <property type="match status" value="1"/>
</dbReference>
<comment type="caution">
    <text evidence="10">The sequence shown here is derived from an EMBL/GenBank/DDBJ whole genome shotgun (WGS) entry which is preliminary data.</text>
</comment>
<protein>
    <recommendedName>
        <fullName evidence="3">Palmitoyl-protein thioesterase 1</fullName>
        <ecNumber evidence="2">3.1.2.22</ecNumber>
    </recommendedName>
    <alternativeName>
        <fullName evidence="8">Palmitoyl-protein hydrolase 1</fullName>
    </alternativeName>
</protein>
<proteinExistence type="inferred from homology"/>
<keyword evidence="4" id="KW-0732">Signal</keyword>
<feature type="region of interest" description="Disordered" evidence="9">
    <location>
        <begin position="240"/>
        <end position="263"/>
    </location>
</feature>
<dbReference type="Proteomes" id="UP001043456">
    <property type="component" value="Unassembled WGS sequence"/>
</dbReference>
<evidence type="ECO:0000256" key="8">
    <source>
        <dbReference type="ARBA" id="ARBA00031934"/>
    </source>
</evidence>
<evidence type="ECO:0000256" key="2">
    <source>
        <dbReference type="ARBA" id="ARBA00012423"/>
    </source>
</evidence>
<keyword evidence="6" id="KW-1015">Disulfide bond</keyword>
<gene>
    <name evidence="10" type="ORF">Asppvi_006921</name>
</gene>
<dbReference type="EMBL" id="BHVY01000004">
    <property type="protein sequence ID" value="GIJ88005.1"/>
    <property type="molecule type" value="Genomic_DNA"/>
</dbReference>
<dbReference type="EC" id="3.1.2.22" evidence="2"/>
<dbReference type="InterPro" id="IPR029058">
    <property type="entry name" value="AB_hydrolase_fold"/>
</dbReference>
<evidence type="ECO:0000256" key="9">
    <source>
        <dbReference type="SAM" id="MobiDB-lite"/>
    </source>
</evidence>
<dbReference type="AlphaFoldDB" id="A0A9P3BET9"/>
<evidence type="ECO:0000313" key="10">
    <source>
        <dbReference type="EMBL" id="GIJ88005.1"/>
    </source>
</evidence>
<dbReference type="PANTHER" id="PTHR11247">
    <property type="entry name" value="PALMITOYL-PROTEIN THIOESTERASE/DOLICHYLDIPHOSPHATASE 1"/>
    <property type="match status" value="1"/>
</dbReference>
<dbReference type="Gene3D" id="3.40.50.1820">
    <property type="entry name" value="alpha/beta hydrolase"/>
    <property type="match status" value="1"/>
</dbReference>
<name>A0A9P3BET9_9EURO</name>
<feature type="region of interest" description="Disordered" evidence="9">
    <location>
        <begin position="1"/>
        <end position="43"/>
    </location>
</feature>
<evidence type="ECO:0000256" key="7">
    <source>
        <dbReference type="ARBA" id="ARBA00023180"/>
    </source>
</evidence>
<sequence length="685" mass="76618">MNWTGGRLQRHSNNRSSNLARNQKQKFAKSRLRSARDSQQPPSLIEFATFGASLQPKSTGDEAQRHGLASQATVNSPLARLARDSSICSEQVNNSQPPDRIEHIKRQLLETTDWAAVGAARPLKISFTPVEEVEHFGKRRRLTDADRTRLATMEHRAVPSEFTKSRRAPRQDISSDRLGIEGLEIKINGRRCHAGGDFAKERHENFSSQPMLLDRDVSGGPDQGWGASVQPHNDARAWSVSEDSDDRPLYCQKKSGDPKSSIRSVITPRSRLSEAVIAHRISSSRNDSGLIQTPQFPGQDFGASSSTALRYRDSNKIHDSSVSIIQNRFTIDDQIAAEKERCSNDGIMAEHYCIKLRTHSHISMHYLTSLLPLTLPILSAASPLRPHETDLTPLPLIIWHGLGDDFQRDGMKEVAALAESTNPGTYVHLIHLGDTASADRQATFLGNVTEQIALVCDQLRADPILSTAPAVNALGFSQGGQFLRGYVERCNDPPVRNLVTFGSQHNGIAEFQECAWSDWICRGAEALLRAGRWSSLAQSRFVPAQYFRDPEELDAYLEHSNFLADINNERVLKNERYAENLRGLNRFAMYMFEDDTMVNPKESAWFAEANSTTGEVTPLNKRRLYKEDWLGLKALDEQGKLDFRTVPGGHMQLAEETLEKVFKEYFGPVEVELPPDNALLKQTGL</sequence>
<dbReference type="Pfam" id="PF02089">
    <property type="entry name" value="Palm_thioest"/>
    <property type="match status" value="1"/>
</dbReference>
<dbReference type="GO" id="GO:0008474">
    <property type="term" value="F:palmitoyl-(protein) hydrolase activity"/>
    <property type="evidence" value="ECO:0007669"/>
    <property type="project" value="UniProtKB-EC"/>
</dbReference>
<keyword evidence="7" id="KW-0325">Glycoprotein</keyword>